<dbReference type="Proteomes" id="UP000286287">
    <property type="component" value="Unassembled WGS sequence"/>
</dbReference>
<comment type="caution">
    <text evidence="1">The sequence shown here is derived from an EMBL/GenBank/DDBJ whole genome shotgun (WGS) entry which is preliminary data.</text>
</comment>
<evidence type="ECO:0000313" key="2">
    <source>
        <dbReference type="Proteomes" id="UP000286287"/>
    </source>
</evidence>
<proteinExistence type="predicted"/>
<evidence type="ECO:0000313" key="1">
    <source>
        <dbReference type="EMBL" id="RJF72383.1"/>
    </source>
</evidence>
<reference evidence="1 2" key="1">
    <citation type="submission" date="2018-09" db="EMBL/GenBank/DDBJ databases">
        <authorList>
            <person name="Zhu H."/>
        </authorList>
    </citation>
    <scope>NUCLEOTIDE SEQUENCE [LARGE SCALE GENOMIC DNA]</scope>
    <source>
        <strain evidence="1 2">K2S05-167</strain>
    </source>
</reference>
<protein>
    <submittedName>
        <fullName evidence="1">Uncharacterized protein</fullName>
    </submittedName>
</protein>
<sequence>MGLHAQAGQERLNQAVVRAGLPLVQAQRDIGLRLYRDGDTVVYDVTPRAETFRYDEFLGPDFPALWVSWHELHLTRARAKQFQHELHTLVGGYLKDSGPERYLLRADFVQDIQDNPAQAASGNERPVT</sequence>
<dbReference type="AlphaFoldDB" id="A0A418V8E4"/>
<dbReference type="EMBL" id="QYUJ01000014">
    <property type="protein sequence ID" value="RJF72383.1"/>
    <property type="molecule type" value="Genomic_DNA"/>
</dbReference>
<gene>
    <name evidence="1" type="ORF">D3875_13315</name>
</gene>
<name>A0A418V8E4_9DEIO</name>
<accession>A0A418V8E4</accession>
<organism evidence="1 2">
    <name type="scientific">Deinococcus cavernae</name>
    <dbReference type="NCBI Taxonomy" id="2320857"/>
    <lineage>
        <taxon>Bacteria</taxon>
        <taxon>Thermotogati</taxon>
        <taxon>Deinococcota</taxon>
        <taxon>Deinococci</taxon>
        <taxon>Deinococcales</taxon>
        <taxon>Deinococcaceae</taxon>
        <taxon>Deinococcus</taxon>
    </lineage>
</organism>
<keyword evidence="2" id="KW-1185">Reference proteome</keyword>